<proteinExistence type="predicted"/>
<dbReference type="AlphaFoldDB" id="A0A8T1VEZ8"/>
<sequence>MVERPGVEQAYWPFRDIADPDDSECAPRGVACVKISDALGRVGENYAGLYAFGGSDGALPALPGLVVRDAGVIPIPLAESFARCLLDRCTRVEDELGGNRWELMADQLWMKNPEWNRKIGSWG</sequence>
<reference evidence="1" key="1">
    <citation type="submission" date="2021-02" db="EMBL/GenBank/DDBJ databases">
        <authorList>
            <person name="Palmer J.M."/>
        </authorList>
    </citation>
    <scope>NUCLEOTIDE SEQUENCE</scope>
    <source>
        <strain evidence="1">SCRP734</strain>
    </source>
</reference>
<gene>
    <name evidence="1" type="ORF">PHYPSEUDO_009527</name>
</gene>
<evidence type="ECO:0000313" key="2">
    <source>
        <dbReference type="Proteomes" id="UP000694044"/>
    </source>
</evidence>
<protein>
    <submittedName>
        <fullName evidence="1">Uncharacterized protein</fullName>
    </submittedName>
</protein>
<comment type="caution">
    <text evidence="1">The sequence shown here is derived from an EMBL/GenBank/DDBJ whole genome shotgun (WGS) entry which is preliminary data.</text>
</comment>
<keyword evidence="2" id="KW-1185">Reference proteome</keyword>
<organism evidence="1 2">
    <name type="scientific">Phytophthora pseudosyringae</name>
    <dbReference type="NCBI Taxonomy" id="221518"/>
    <lineage>
        <taxon>Eukaryota</taxon>
        <taxon>Sar</taxon>
        <taxon>Stramenopiles</taxon>
        <taxon>Oomycota</taxon>
        <taxon>Peronosporomycetes</taxon>
        <taxon>Peronosporales</taxon>
        <taxon>Peronosporaceae</taxon>
        <taxon>Phytophthora</taxon>
    </lineage>
</organism>
<dbReference type="Proteomes" id="UP000694044">
    <property type="component" value="Unassembled WGS sequence"/>
</dbReference>
<dbReference type="EMBL" id="JAGDFM010000399">
    <property type="protein sequence ID" value="KAG7378753.1"/>
    <property type="molecule type" value="Genomic_DNA"/>
</dbReference>
<accession>A0A8T1VEZ8</accession>
<name>A0A8T1VEZ8_9STRA</name>
<evidence type="ECO:0000313" key="1">
    <source>
        <dbReference type="EMBL" id="KAG7378753.1"/>
    </source>
</evidence>
<dbReference type="OrthoDB" id="121912at2759"/>